<gene>
    <name evidence="1" type="ORF">SLEP1_g51134</name>
</gene>
<proteinExistence type="predicted"/>
<name>A0AAV5M323_9ROSI</name>
<keyword evidence="2" id="KW-1185">Reference proteome</keyword>
<comment type="caution">
    <text evidence="1">The sequence shown here is derived from an EMBL/GenBank/DDBJ whole genome shotgun (WGS) entry which is preliminary data.</text>
</comment>
<dbReference type="Proteomes" id="UP001054252">
    <property type="component" value="Unassembled WGS sequence"/>
</dbReference>
<accession>A0AAV5M323</accession>
<protein>
    <submittedName>
        <fullName evidence="1">Uncharacterized protein</fullName>
    </submittedName>
</protein>
<evidence type="ECO:0000313" key="2">
    <source>
        <dbReference type="Proteomes" id="UP001054252"/>
    </source>
</evidence>
<evidence type="ECO:0000313" key="1">
    <source>
        <dbReference type="EMBL" id="GKV43888.1"/>
    </source>
</evidence>
<sequence>MTVSEHSSLSAASSSLSLERLHNYKSFSHWYDLKYLRFFLMNLLALTRFRFFCVITKNHLCFFNSSFHGVHLIQFRFTFPTRSLSKTPRL</sequence>
<dbReference type="AlphaFoldDB" id="A0AAV5M323"/>
<dbReference type="EMBL" id="BPVZ01000174">
    <property type="protein sequence ID" value="GKV43888.1"/>
    <property type="molecule type" value="Genomic_DNA"/>
</dbReference>
<organism evidence="1 2">
    <name type="scientific">Rubroshorea leprosula</name>
    <dbReference type="NCBI Taxonomy" id="152421"/>
    <lineage>
        <taxon>Eukaryota</taxon>
        <taxon>Viridiplantae</taxon>
        <taxon>Streptophyta</taxon>
        <taxon>Embryophyta</taxon>
        <taxon>Tracheophyta</taxon>
        <taxon>Spermatophyta</taxon>
        <taxon>Magnoliopsida</taxon>
        <taxon>eudicotyledons</taxon>
        <taxon>Gunneridae</taxon>
        <taxon>Pentapetalae</taxon>
        <taxon>rosids</taxon>
        <taxon>malvids</taxon>
        <taxon>Malvales</taxon>
        <taxon>Dipterocarpaceae</taxon>
        <taxon>Rubroshorea</taxon>
    </lineage>
</organism>
<reference evidence="1 2" key="1">
    <citation type="journal article" date="2021" name="Commun. Biol.">
        <title>The genome of Shorea leprosula (Dipterocarpaceae) highlights the ecological relevance of drought in aseasonal tropical rainforests.</title>
        <authorList>
            <person name="Ng K.K.S."/>
            <person name="Kobayashi M.J."/>
            <person name="Fawcett J.A."/>
            <person name="Hatakeyama M."/>
            <person name="Paape T."/>
            <person name="Ng C.H."/>
            <person name="Ang C.C."/>
            <person name="Tnah L.H."/>
            <person name="Lee C.T."/>
            <person name="Nishiyama T."/>
            <person name="Sese J."/>
            <person name="O'Brien M.J."/>
            <person name="Copetti D."/>
            <person name="Mohd Noor M.I."/>
            <person name="Ong R.C."/>
            <person name="Putra M."/>
            <person name="Sireger I.Z."/>
            <person name="Indrioko S."/>
            <person name="Kosugi Y."/>
            <person name="Izuno A."/>
            <person name="Isagi Y."/>
            <person name="Lee S.L."/>
            <person name="Shimizu K.K."/>
        </authorList>
    </citation>
    <scope>NUCLEOTIDE SEQUENCE [LARGE SCALE GENOMIC DNA]</scope>
    <source>
        <strain evidence="1">214</strain>
    </source>
</reference>